<dbReference type="CDD" id="cd07344">
    <property type="entry name" value="M48_yhfN_like"/>
    <property type="match status" value="1"/>
</dbReference>
<evidence type="ECO:0000259" key="1">
    <source>
        <dbReference type="Pfam" id="PF01863"/>
    </source>
</evidence>
<dbReference type="Pfam" id="PF01863">
    <property type="entry name" value="YgjP-like"/>
    <property type="match status" value="1"/>
</dbReference>
<keyword evidence="3" id="KW-1185">Reference proteome</keyword>
<dbReference type="Gene3D" id="3.30.2010.10">
    <property type="entry name" value="Metalloproteases ('zincins'), catalytic domain"/>
    <property type="match status" value="1"/>
</dbReference>
<dbReference type="PANTHER" id="PTHR30399">
    <property type="entry name" value="UNCHARACTERIZED PROTEIN YGJP"/>
    <property type="match status" value="1"/>
</dbReference>
<accession>A0ABT8MDP3</accession>
<comment type="caution">
    <text evidence="2">The sequence shown here is derived from an EMBL/GenBank/DDBJ whole genome shotgun (WGS) entry which is preliminary data.</text>
</comment>
<name>A0ABT8MDP3_9EURY</name>
<proteinExistence type="predicted"/>
<gene>
    <name evidence="2" type="ORF">FGU65_14470</name>
</gene>
<dbReference type="InterPro" id="IPR053136">
    <property type="entry name" value="UTP_pyrophosphatase-like"/>
</dbReference>
<dbReference type="RefSeq" id="WP_301665276.1">
    <property type="nucleotide sequence ID" value="NZ_VCYH01000014.1"/>
</dbReference>
<evidence type="ECO:0000313" key="3">
    <source>
        <dbReference type="Proteomes" id="UP001168338"/>
    </source>
</evidence>
<protein>
    <submittedName>
        <fullName evidence="2">M48 family metallopeptidase</fullName>
    </submittedName>
</protein>
<evidence type="ECO:0000313" key="2">
    <source>
        <dbReference type="EMBL" id="MDN7026070.1"/>
    </source>
</evidence>
<dbReference type="InterPro" id="IPR002725">
    <property type="entry name" value="YgjP-like_metallopeptidase"/>
</dbReference>
<dbReference type="PANTHER" id="PTHR30399:SF1">
    <property type="entry name" value="UTP PYROPHOSPHATASE"/>
    <property type="match status" value="1"/>
</dbReference>
<feature type="domain" description="YgjP-like metallopeptidase" evidence="1">
    <location>
        <begin position="21"/>
        <end position="209"/>
    </location>
</feature>
<dbReference type="EMBL" id="VCYH01000014">
    <property type="protein sequence ID" value="MDN7026070.1"/>
    <property type="molecule type" value="Genomic_DNA"/>
</dbReference>
<organism evidence="2 3">
    <name type="scientific">Methanoculleus frigidifontis</name>
    <dbReference type="NCBI Taxonomy" id="2584085"/>
    <lineage>
        <taxon>Archaea</taxon>
        <taxon>Methanobacteriati</taxon>
        <taxon>Methanobacteriota</taxon>
        <taxon>Stenosarchaea group</taxon>
        <taxon>Methanomicrobia</taxon>
        <taxon>Methanomicrobiales</taxon>
        <taxon>Methanomicrobiaceae</taxon>
        <taxon>Methanoculleus</taxon>
    </lineage>
</organism>
<dbReference type="Proteomes" id="UP001168338">
    <property type="component" value="Unassembled WGS sequence"/>
</dbReference>
<sequence>MKWIDADGTAVPVTVVRKPVKTARLQVRPDGTIRIVAPRSFPIDAFLARNTAWITQRRRDLARLAEAGDGNEDRLLLCGEYYRLVEGKPFGVDEEEGTVTAPSLTVLKRNLIAMLRREIAADAALHPALAERAPPEVTVRMQQTKWGSCSSLGNLNFNLRVIALPVSLREYIVVHELAHLREHNHSRAFWEVVHRHYPDYRSAEAELRRYWVLLERNRLWKALREA</sequence>
<reference evidence="2" key="1">
    <citation type="submission" date="2019-05" db="EMBL/GenBank/DDBJ databases">
        <title>Methanoculleus sp. FWC-SCC1, a methanogenic archaeon isolated from deep marine cold seep.</title>
        <authorList>
            <person name="Chen Y.-W."/>
            <person name="Chen S.-C."/>
            <person name="Teng N.-H."/>
            <person name="Lai M.-C."/>
        </authorList>
    </citation>
    <scope>NUCLEOTIDE SEQUENCE</scope>
    <source>
        <strain evidence="2">FWC-SCC1</strain>
    </source>
</reference>